<gene>
    <name evidence="2" type="ORF">NDU88_006382</name>
</gene>
<proteinExistence type="predicted"/>
<organism evidence="2 3">
    <name type="scientific">Pleurodeles waltl</name>
    <name type="common">Iberian ribbed newt</name>
    <dbReference type="NCBI Taxonomy" id="8319"/>
    <lineage>
        <taxon>Eukaryota</taxon>
        <taxon>Metazoa</taxon>
        <taxon>Chordata</taxon>
        <taxon>Craniata</taxon>
        <taxon>Vertebrata</taxon>
        <taxon>Euteleostomi</taxon>
        <taxon>Amphibia</taxon>
        <taxon>Batrachia</taxon>
        <taxon>Caudata</taxon>
        <taxon>Salamandroidea</taxon>
        <taxon>Salamandridae</taxon>
        <taxon>Pleurodelinae</taxon>
        <taxon>Pleurodeles</taxon>
    </lineage>
</organism>
<comment type="caution">
    <text evidence="2">The sequence shown here is derived from an EMBL/GenBank/DDBJ whole genome shotgun (WGS) entry which is preliminary data.</text>
</comment>
<protein>
    <submittedName>
        <fullName evidence="2">Uncharacterized protein</fullName>
    </submittedName>
</protein>
<sequence length="127" mass="14877">MRDPNLEEAIQIAKRMEHAAVWLQEMDVKSTQAEQGIVAEIKRKEEPRGAVRWNKFDKDDDDLPEPHDLDDDRSRKRIPECVSALDFDKDHQAFDFNRERFLECHSLAAASFASQSWMDYLFLSAQH</sequence>
<keyword evidence="3" id="KW-1185">Reference proteome</keyword>
<feature type="region of interest" description="Disordered" evidence="1">
    <location>
        <begin position="50"/>
        <end position="75"/>
    </location>
</feature>
<evidence type="ECO:0000313" key="2">
    <source>
        <dbReference type="EMBL" id="KAJ1109013.1"/>
    </source>
</evidence>
<name>A0AAV7MZ07_PLEWA</name>
<evidence type="ECO:0000313" key="3">
    <source>
        <dbReference type="Proteomes" id="UP001066276"/>
    </source>
</evidence>
<reference evidence="2" key="1">
    <citation type="journal article" date="2022" name="bioRxiv">
        <title>Sequencing and chromosome-scale assembly of the giantPleurodeles waltlgenome.</title>
        <authorList>
            <person name="Brown T."/>
            <person name="Elewa A."/>
            <person name="Iarovenko S."/>
            <person name="Subramanian E."/>
            <person name="Araus A.J."/>
            <person name="Petzold A."/>
            <person name="Susuki M."/>
            <person name="Suzuki K.-i.T."/>
            <person name="Hayashi T."/>
            <person name="Toyoda A."/>
            <person name="Oliveira C."/>
            <person name="Osipova E."/>
            <person name="Leigh N.D."/>
            <person name="Simon A."/>
            <person name="Yun M.H."/>
        </authorList>
    </citation>
    <scope>NUCLEOTIDE SEQUENCE</scope>
    <source>
        <strain evidence="2">20211129_DDA</strain>
        <tissue evidence="2">Liver</tissue>
    </source>
</reference>
<evidence type="ECO:0000256" key="1">
    <source>
        <dbReference type="SAM" id="MobiDB-lite"/>
    </source>
</evidence>
<dbReference type="AlphaFoldDB" id="A0AAV7MZ07"/>
<accession>A0AAV7MZ07</accession>
<dbReference type="Proteomes" id="UP001066276">
    <property type="component" value="Chromosome 9"/>
</dbReference>
<dbReference type="EMBL" id="JANPWB010000013">
    <property type="protein sequence ID" value="KAJ1109013.1"/>
    <property type="molecule type" value="Genomic_DNA"/>
</dbReference>